<comment type="caution">
    <text evidence="1">The sequence shown here is derived from an EMBL/GenBank/DDBJ whole genome shotgun (WGS) entry which is preliminary data.</text>
</comment>
<accession>A0A3N0EFZ7</accession>
<dbReference type="InterPro" id="IPR010179">
    <property type="entry name" value="CRISPR-assoc_prot_Cse3"/>
</dbReference>
<dbReference type="Proteomes" id="UP000269198">
    <property type="component" value="Unassembled WGS sequence"/>
</dbReference>
<gene>
    <name evidence="1" type="primary">cas6e</name>
    <name evidence="1" type="ORF">EFW17_02205</name>
</gene>
<dbReference type="SMART" id="SM01101">
    <property type="entry name" value="CRISPR_assoc"/>
    <property type="match status" value="1"/>
</dbReference>
<dbReference type="RefSeq" id="WP_123199563.1">
    <property type="nucleotide sequence ID" value="NZ_RJMB01000002.1"/>
</dbReference>
<organism evidence="1 2">
    <name type="scientific">Halostreptopolyspora alba</name>
    <dbReference type="NCBI Taxonomy" id="2487137"/>
    <lineage>
        <taxon>Bacteria</taxon>
        <taxon>Bacillati</taxon>
        <taxon>Actinomycetota</taxon>
        <taxon>Actinomycetes</taxon>
        <taxon>Streptosporangiales</taxon>
        <taxon>Nocardiopsidaceae</taxon>
        <taxon>Halostreptopolyspora</taxon>
    </lineage>
</organism>
<dbReference type="SUPFAM" id="SSF117987">
    <property type="entry name" value="CRISPR-associated protein"/>
    <property type="match status" value="2"/>
</dbReference>
<dbReference type="Gene3D" id="3.30.70.1200">
    <property type="entry name" value="Crispr-associated protein, domain 1"/>
    <property type="match status" value="1"/>
</dbReference>
<dbReference type="Gene3D" id="3.30.70.1210">
    <property type="entry name" value="Crispr-associated protein, domain 2"/>
    <property type="match status" value="1"/>
</dbReference>
<dbReference type="OrthoDB" id="9795689at2"/>
<reference evidence="1 2" key="1">
    <citation type="submission" date="2018-11" db="EMBL/GenBank/DDBJ databases">
        <title>The genome draft of YIM 96095.</title>
        <authorList>
            <person name="Tang S.-K."/>
            <person name="Chunyu W.-X."/>
            <person name="Feng Y.-Z."/>
        </authorList>
    </citation>
    <scope>NUCLEOTIDE SEQUENCE [LARGE SCALE GENOMIC DNA]</scope>
    <source>
        <strain evidence="1 2">YIM 96095</strain>
    </source>
</reference>
<dbReference type="NCBIfam" id="TIGR01907">
    <property type="entry name" value="casE_Cse3"/>
    <property type="match status" value="1"/>
</dbReference>
<protein>
    <submittedName>
        <fullName evidence="1">Type I-E CRISPR-associated protein Cas6/Cse3/CasE</fullName>
    </submittedName>
</protein>
<proteinExistence type="predicted"/>
<name>A0A3N0EFZ7_9ACTN</name>
<dbReference type="AlphaFoldDB" id="A0A3N0EFZ7"/>
<dbReference type="Pfam" id="PF08798">
    <property type="entry name" value="CRISPR_assoc"/>
    <property type="match status" value="1"/>
</dbReference>
<sequence>MELWLTRITPNPRSAEARADLATAGNLHRRLMRLLPPEDLGDSPRRAAGLLFRVEESRQGTAVVAQSARKLDPVRLPHGYGQVEHRELSPLLDSLATGQPVRYRIVASPTKRVGRSAHHGLKETTTPLRGPEAEAWWRSRARDNGLEPRSLITHDRADAVDNSRGRRIRHAAVMFQGVAEVTDVAAAREAVHRGIGRGKSHGCGLLSLAPLGGGE</sequence>
<keyword evidence="2" id="KW-1185">Reference proteome</keyword>
<evidence type="ECO:0000313" key="2">
    <source>
        <dbReference type="Proteomes" id="UP000269198"/>
    </source>
</evidence>
<dbReference type="EMBL" id="RJMB01000002">
    <property type="protein sequence ID" value="RNL86734.1"/>
    <property type="molecule type" value="Genomic_DNA"/>
</dbReference>
<dbReference type="CDD" id="cd09727">
    <property type="entry name" value="Cas6_I-E"/>
    <property type="match status" value="1"/>
</dbReference>
<evidence type="ECO:0000313" key="1">
    <source>
        <dbReference type="EMBL" id="RNL86734.1"/>
    </source>
</evidence>